<dbReference type="SUPFAM" id="SSF51658">
    <property type="entry name" value="Xylose isomerase-like"/>
    <property type="match status" value="1"/>
</dbReference>
<dbReference type="GeneID" id="54331553"/>
<proteinExistence type="predicted"/>
<name>A0A5M9MCA9_9EURO</name>
<organism evidence="1 2">
    <name type="scientific">Aspergillus tanneri</name>
    <dbReference type="NCBI Taxonomy" id="1220188"/>
    <lineage>
        <taxon>Eukaryota</taxon>
        <taxon>Fungi</taxon>
        <taxon>Dikarya</taxon>
        <taxon>Ascomycota</taxon>
        <taxon>Pezizomycotina</taxon>
        <taxon>Eurotiomycetes</taxon>
        <taxon>Eurotiomycetidae</taxon>
        <taxon>Eurotiales</taxon>
        <taxon>Aspergillaceae</taxon>
        <taxon>Aspergillus</taxon>
        <taxon>Aspergillus subgen. Circumdati</taxon>
    </lineage>
</organism>
<dbReference type="VEuPathDB" id="FungiDB:EYZ11_001751"/>
<dbReference type="Gene3D" id="3.20.20.150">
    <property type="entry name" value="Divalent-metal-dependent TIM barrel enzymes"/>
    <property type="match status" value="1"/>
</dbReference>
<evidence type="ECO:0000313" key="1">
    <source>
        <dbReference type="EMBL" id="KAA8644645.1"/>
    </source>
</evidence>
<dbReference type="OrthoDB" id="5360893at2759"/>
<evidence type="ECO:0000313" key="2">
    <source>
        <dbReference type="Proteomes" id="UP000324241"/>
    </source>
</evidence>
<accession>A0A5M9MCA9</accession>
<dbReference type="Proteomes" id="UP000324241">
    <property type="component" value="Unassembled WGS sequence"/>
</dbReference>
<gene>
    <name evidence="1" type="ORF">ATNIH1004_008851</name>
</gene>
<dbReference type="RefSeq" id="XP_033424006.1">
    <property type="nucleotide sequence ID" value="XM_033573454.1"/>
</dbReference>
<dbReference type="InterPro" id="IPR036237">
    <property type="entry name" value="Xyl_isomerase-like_sf"/>
</dbReference>
<sequence length="142" mass="16141">MERDLVLSKLFIVQMADAEPLVTPLRPGHPLYVAGQPPRMSWSRNARHFLCEGYRGGYLPVVEILRALLDLGWEGWLSYEIFSRTLANPEPETLVHHASSASLSWSKLLTRLELENCSTQEDKGHAFWERPYPVTPVPLSSL</sequence>
<dbReference type="EMBL" id="QUQM01000006">
    <property type="protein sequence ID" value="KAA8644645.1"/>
    <property type="molecule type" value="Genomic_DNA"/>
</dbReference>
<reference evidence="1 2" key="1">
    <citation type="submission" date="2019-08" db="EMBL/GenBank/DDBJ databases">
        <title>The genome sequence of a newly discovered highly antifungal drug resistant Aspergillus species, Aspergillus tanneri NIH 1004.</title>
        <authorList>
            <person name="Mounaud S."/>
            <person name="Singh I."/>
            <person name="Joardar V."/>
            <person name="Pakala S."/>
            <person name="Pakala S."/>
            <person name="Venepally P."/>
            <person name="Chung J.K."/>
            <person name="Losada L."/>
            <person name="Nierman W.C."/>
        </authorList>
    </citation>
    <scope>NUCLEOTIDE SEQUENCE [LARGE SCALE GENOMIC DNA]</scope>
    <source>
        <strain evidence="1 2">NIH1004</strain>
    </source>
</reference>
<dbReference type="AlphaFoldDB" id="A0A5M9MCA9"/>
<protein>
    <submittedName>
        <fullName evidence="1">Uncharacterized protein</fullName>
    </submittedName>
</protein>
<comment type="caution">
    <text evidence="1">The sequence shown here is derived from an EMBL/GenBank/DDBJ whole genome shotgun (WGS) entry which is preliminary data.</text>
</comment>